<protein>
    <submittedName>
        <fullName evidence="1">Uncharacterized protein</fullName>
    </submittedName>
</protein>
<reference evidence="1" key="1">
    <citation type="submission" date="2022-07" db="EMBL/GenBank/DDBJ databases">
        <title>Phylogenomic reconstructions and comparative analyses of Kickxellomycotina fungi.</title>
        <authorList>
            <person name="Reynolds N.K."/>
            <person name="Stajich J.E."/>
            <person name="Barry K."/>
            <person name="Grigoriev I.V."/>
            <person name="Crous P."/>
            <person name="Smith M.E."/>
        </authorList>
    </citation>
    <scope>NUCLEOTIDE SEQUENCE</scope>
    <source>
        <strain evidence="1">BCRC 34780</strain>
    </source>
</reference>
<sequence>LPGPAGAPAGRLWRHGQRAAAVRPHAAARHRHCHCRRRRRCRRCHVPSPSPPPPSAAGHGRRLLRHGGPPRRPVLLAHAHGRPVRRPDGPSTDAAPAAAPARQSSSPRPGRRNML</sequence>
<evidence type="ECO:0000313" key="1">
    <source>
        <dbReference type="EMBL" id="KAJ2798452.1"/>
    </source>
</evidence>
<proteinExistence type="predicted"/>
<evidence type="ECO:0000313" key="2">
    <source>
        <dbReference type="Proteomes" id="UP001140087"/>
    </source>
</evidence>
<dbReference type="Proteomes" id="UP001140087">
    <property type="component" value="Unassembled WGS sequence"/>
</dbReference>
<comment type="caution">
    <text evidence="1">The sequence shown here is derived from an EMBL/GenBank/DDBJ whole genome shotgun (WGS) entry which is preliminary data.</text>
</comment>
<feature type="non-terminal residue" evidence="1">
    <location>
        <position position="1"/>
    </location>
</feature>
<gene>
    <name evidence="1" type="ORF">H4R21_003927</name>
</gene>
<keyword evidence="2" id="KW-1185">Reference proteome</keyword>
<name>A0ACC1L072_9FUNG</name>
<feature type="non-terminal residue" evidence="1">
    <location>
        <position position="115"/>
    </location>
</feature>
<organism evidence="1 2">
    <name type="scientific">Coemansia helicoidea</name>
    <dbReference type="NCBI Taxonomy" id="1286919"/>
    <lineage>
        <taxon>Eukaryota</taxon>
        <taxon>Fungi</taxon>
        <taxon>Fungi incertae sedis</taxon>
        <taxon>Zoopagomycota</taxon>
        <taxon>Kickxellomycotina</taxon>
        <taxon>Kickxellomycetes</taxon>
        <taxon>Kickxellales</taxon>
        <taxon>Kickxellaceae</taxon>
        <taxon>Coemansia</taxon>
    </lineage>
</organism>
<accession>A0ACC1L072</accession>
<dbReference type="EMBL" id="JANBUN010001362">
    <property type="protein sequence ID" value="KAJ2798452.1"/>
    <property type="molecule type" value="Genomic_DNA"/>
</dbReference>